<dbReference type="GO" id="GO:0003677">
    <property type="term" value="F:DNA binding"/>
    <property type="evidence" value="ECO:0007669"/>
    <property type="project" value="UniProtKB-UniRule"/>
</dbReference>
<accession>A0A9X6ID25</accession>
<dbReference type="SUPFAM" id="SSF46689">
    <property type="entry name" value="Homeodomain-like"/>
    <property type="match status" value="1"/>
</dbReference>
<proteinExistence type="predicted"/>
<dbReference type="Gene3D" id="1.10.357.10">
    <property type="entry name" value="Tetracycline Repressor, domain 2"/>
    <property type="match status" value="1"/>
</dbReference>
<protein>
    <submittedName>
        <fullName evidence="5">TetR family transcriptional regulator</fullName>
    </submittedName>
</protein>
<dbReference type="Pfam" id="PF00440">
    <property type="entry name" value="TetR_N"/>
    <property type="match status" value="1"/>
</dbReference>
<dbReference type="SUPFAM" id="SSF48498">
    <property type="entry name" value="Tetracyclin repressor-like, C-terminal domain"/>
    <property type="match status" value="1"/>
</dbReference>
<evidence type="ECO:0000313" key="6">
    <source>
        <dbReference type="Proteomes" id="UP000195129"/>
    </source>
</evidence>
<evidence type="ECO:0000256" key="1">
    <source>
        <dbReference type="ARBA" id="ARBA00022491"/>
    </source>
</evidence>
<keyword evidence="2 3" id="KW-0238">DNA-binding</keyword>
<feature type="DNA-binding region" description="H-T-H motif" evidence="3">
    <location>
        <begin position="31"/>
        <end position="50"/>
    </location>
</feature>
<name>A0A9X6ID25_BACTU</name>
<feature type="domain" description="HTH tetR-type" evidence="4">
    <location>
        <begin position="8"/>
        <end position="68"/>
    </location>
</feature>
<reference evidence="5 6" key="1">
    <citation type="submission" date="2016-10" db="EMBL/GenBank/DDBJ databases">
        <title>Comparative genomics of Bacillus thuringiensis reveals a path to pathogens against multiple invertebrate hosts.</title>
        <authorList>
            <person name="Zheng J."/>
            <person name="Gao Q."/>
            <person name="Liu H."/>
            <person name="Peng D."/>
            <person name="Ruan L."/>
            <person name="Sun M."/>
        </authorList>
    </citation>
    <scope>NUCLEOTIDE SEQUENCE [LARGE SCALE GENOMIC DNA]</scope>
    <source>
        <strain evidence="5">BGSC 4CA1</strain>
    </source>
</reference>
<dbReference type="Proteomes" id="UP000195129">
    <property type="component" value="Unassembled WGS sequence"/>
</dbReference>
<sequence>MTDSFIAEARREQIILACIDTLEEVGYNNLSLTKVAKKAKISTGLISYHFNDKLYLMNRTLQFLVDKQHEFISNRVLLAQSEINKLEAFIEAHLTYQETHYKNNIALIEIVFNARNEENVPYYRIEDDDEDDALRTMLLDILKTGQQNGVFSNSFQTDTLASFILGAIEERMLKANSSISIENYSDELIKMVKNSLFKTCPG</sequence>
<dbReference type="PROSITE" id="PS50977">
    <property type="entry name" value="HTH_TETR_2"/>
    <property type="match status" value="1"/>
</dbReference>
<dbReference type="InterPro" id="IPR036271">
    <property type="entry name" value="Tet_transcr_reg_TetR-rel_C_sf"/>
</dbReference>
<dbReference type="RefSeq" id="WP_087967175.1">
    <property type="nucleotide sequence ID" value="NZ_NFDN01000071.1"/>
</dbReference>
<dbReference type="AlphaFoldDB" id="A0A9X6ID25"/>
<dbReference type="InterPro" id="IPR023772">
    <property type="entry name" value="DNA-bd_HTH_TetR-type_CS"/>
</dbReference>
<dbReference type="PROSITE" id="PS01081">
    <property type="entry name" value="HTH_TETR_1"/>
    <property type="match status" value="1"/>
</dbReference>
<evidence type="ECO:0000256" key="2">
    <source>
        <dbReference type="ARBA" id="ARBA00023125"/>
    </source>
</evidence>
<comment type="caution">
    <text evidence="5">The sequence shown here is derived from an EMBL/GenBank/DDBJ whole genome shotgun (WGS) entry which is preliminary data.</text>
</comment>
<evidence type="ECO:0000259" key="4">
    <source>
        <dbReference type="PROSITE" id="PS50977"/>
    </source>
</evidence>
<dbReference type="PANTHER" id="PTHR43479">
    <property type="entry name" value="ACREF/ENVCD OPERON REPRESSOR-RELATED"/>
    <property type="match status" value="1"/>
</dbReference>
<dbReference type="InterPro" id="IPR009057">
    <property type="entry name" value="Homeodomain-like_sf"/>
</dbReference>
<organism evidence="5 6">
    <name type="scientific">Bacillus thuringiensis serovar yosoo</name>
    <dbReference type="NCBI Taxonomy" id="180848"/>
    <lineage>
        <taxon>Bacteria</taxon>
        <taxon>Bacillati</taxon>
        <taxon>Bacillota</taxon>
        <taxon>Bacilli</taxon>
        <taxon>Bacillales</taxon>
        <taxon>Bacillaceae</taxon>
        <taxon>Bacillus</taxon>
        <taxon>Bacillus cereus group</taxon>
    </lineage>
</organism>
<dbReference type="InterPro" id="IPR001647">
    <property type="entry name" value="HTH_TetR"/>
</dbReference>
<dbReference type="InterPro" id="IPR050624">
    <property type="entry name" value="HTH-type_Tx_Regulator"/>
</dbReference>
<keyword evidence="1" id="KW-0678">Repressor</keyword>
<gene>
    <name evidence="5" type="ORF">BK746_21585</name>
</gene>
<evidence type="ECO:0000256" key="3">
    <source>
        <dbReference type="PROSITE-ProRule" id="PRU00335"/>
    </source>
</evidence>
<evidence type="ECO:0000313" key="5">
    <source>
        <dbReference type="EMBL" id="OTY53655.1"/>
    </source>
</evidence>
<dbReference type="PANTHER" id="PTHR43479:SF11">
    <property type="entry name" value="ACREF_ENVCD OPERON REPRESSOR-RELATED"/>
    <property type="match status" value="1"/>
</dbReference>
<dbReference type="EMBL" id="NFDN01000071">
    <property type="protein sequence ID" value="OTY53655.1"/>
    <property type="molecule type" value="Genomic_DNA"/>
</dbReference>